<dbReference type="Proteomes" id="UP000537718">
    <property type="component" value="Unassembled WGS sequence"/>
</dbReference>
<evidence type="ECO:0000259" key="11">
    <source>
        <dbReference type="PROSITE" id="PS50113"/>
    </source>
</evidence>
<comment type="catalytic activity">
    <reaction evidence="1">
        <text>ATP + protein L-histidine = ADP + protein N-phospho-L-histidine.</text>
        <dbReference type="EC" id="2.7.13.3"/>
    </reaction>
</comment>
<dbReference type="Pfam" id="PF02518">
    <property type="entry name" value="HATPase_c"/>
    <property type="match status" value="1"/>
</dbReference>
<evidence type="ECO:0000256" key="3">
    <source>
        <dbReference type="ARBA" id="ARBA00022553"/>
    </source>
</evidence>
<dbReference type="FunFam" id="1.10.287.130:FF:000001">
    <property type="entry name" value="Two-component sensor histidine kinase"/>
    <property type="match status" value="1"/>
</dbReference>
<dbReference type="CDD" id="cd00130">
    <property type="entry name" value="PAS"/>
    <property type="match status" value="3"/>
</dbReference>
<dbReference type="InterPro" id="IPR000014">
    <property type="entry name" value="PAS"/>
</dbReference>
<evidence type="ECO:0000256" key="2">
    <source>
        <dbReference type="ARBA" id="ARBA00012438"/>
    </source>
</evidence>
<keyword evidence="6" id="KW-0902">Two-component regulatory system</keyword>
<proteinExistence type="predicted"/>
<feature type="domain" description="PAS" evidence="10">
    <location>
        <begin position="453"/>
        <end position="524"/>
    </location>
</feature>
<evidence type="ECO:0000259" key="10">
    <source>
        <dbReference type="PROSITE" id="PS50112"/>
    </source>
</evidence>
<dbReference type="PROSITE" id="PS50109">
    <property type="entry name" value="HIS_KIN"/>
    <property type="match status" value="1"/>
</dbReference>
<dbReference type="Gene3D" id="1.10.287.130">
    <property type="match status" value="1"/>
</dbReference>
<keyword evidence="7" id="KW-0472">Membrane</keyword>
<dbReference type="InterPro" id="IPR035965">
    <property type="entry name" value="PAS-like_dom_sf"/>
</dbReference>
<evidence type="ECO:0000256" key="1">
    <source>
        <dbReference type="ARBA" id="ARBA00000085"/>
    </source>
</evidence>
<dbReference type="PROSITE" id="PS50113">
    <property type="entry name" value="PAC"/>
    <property type="match status" value="3"/>
</dbReference>
<name>A0A7W8YSU1_9SPHI</name>
<dbReference type="SMART" id="SM00388">
    <property type="entry name" value="HisKA"/>
    <property type="match status" value="1"/>
</dbReference>
<evidence type="ECO:0000256" key="5">
    <source>
        <dbReference type="ARBA" id="ARBA00022777"/>
    </source>
</evidence>
<dbReference type="SMART" id="SM00091">
    <property type="entry name" value="PAS"/>
    <property type="match status" value="3"/>
</dbReference>
<feature type="coiled-coil region" evidence="8">
    <location>
        <begin position="266"/>
        <end position="328"/>
    </location>
</feature>
<dbReference type="InterPro" id="IPR003661">
    <property type="entry name" value="HisK_dim/P_dom"/>
</dbReference>
<dbReference type="RefSeq" id="WP_260319749.1">
    <property type="nucleotide sequence ID" value="NZ_JACHCF010000004.1"/>
</dbReference>
<keyword evidence="4" id="KW-0808">Transferase</keyword>
<dbReference type="PANTHER" id="PTHR43304">
    <property type="entry name" value="PHYTOCHROME-LIKE PROTEIN CPH1"/>
    <property type="match status" value="1"/>
</dbReference>
<dbReference type="Gene3D" id="3.30.565.10">
    <property type="entry name" value="Histidine kinase-like ATPase, C-terminal domain"/>
    <property type="match status" value="1"/>
</dbReference>
<dbReference type="SUPFAM" id="SSF55785">
    <property type="entry name" value="PYP-like sensor domain (PAS domain)"/>
    <property type="match status" value="4"/>
</dbReference>
<dbReference type="PANTHER" id="PTHR43304:SF1">
    <property type="entry name" value="PAC DOMAIN-CONTAINING PROTEIN"/>
    <property type="match status" value="1"/>
</dbReference>
<dbReference type="Pfam" id="PF08448">
    <property type="entry name" value="PAS_4"/>
    <property type="match status" value="1"/>
</dbReference>
<evidence type="ECO:0000256" key="6">
    <source>
        <dbReference type="ARBA" id="ARBA00023012"/>
    </source>
</evidence>
<dbReference type="SUPFAM" id="SSF47384">
    <property type="entry name" value="Homodimeric domain of signal transducing histidine kinase"/>
    <property type="match status" value="1"/>
</dbReference>
<evidence type="ECO:0000259" key="9">
    <source>
        <dbReference type="PROSITE" id="PS50109"/>
    </source>
</evidence>
<feature type="domain" description="PAC" evidence="11">
    <location>
        <begin position="89"/>
        <end position="141"/>
    </location>
</feature>
<dbReference type="InterPro" id="IPR013656">
    <property type="entry name" value="PAS_4"/>
</dbReference>
<dbReference type="InterPro" id="IPR003594">
    <property type="entry name" value="HATPase_dom"/>
</dbReference>
<keyword evidence="3" id="KW-0597">Phosphoprotein</keyword>
<feature type="domain" description="Histidine kinase" evidence="9">
    <location>
        <begin position="582"/>
        <end position="798"/>
    </location>
</feature>
<feature type="domain" description="PAC" evidence="11">
    <location>
        <begin position="399"/>
        <end position="452"/>
    </location>
</feature>
<reference evidence="12 13" key="1">
    <citation type="submission" date="2020-08" db="EMBL/GenBank/DDBJ databases">
        <title>Genomic Encyclopedia of Type Strains, Phase IV (KMG-V): Genome sequencing to study the core and pangenomes of soil and plant-associated prokaryotes.</title>
        <authorList>
            <person name="Whitman W."/>
        </authorList>
    </citation>
    <scope>NUCLEOTIDE SEQUENCE [LARGE SCALE GENOMIC DNA]</scope>
    <source>
        <strain evidence="12 13">MP7CTX6</strain>
    </source>
</reference>
<dbReference type="SMART" id="SM00086">
    <property type="entry name" value="PAC"/>
    <property type="match status" value="3"/>
</dbReference>
<gene>
    <name evidence="12" type="ORF">HDE69_001903</name>
</gene>
<feature type="domain" description="PAC" evidence="11">
    <location>
        <begin position="223"/>
        <end position="275"/>
    </location>
</feature>
<dbReference type="PROSITE" id="PS50112">
    <property type="entry name" value="PAS"/>
    <property type="match status" value="2"/>
</dbReference>
<dbReference type="CDD" id="cd00082">
    <property type="entry name" value="HisKA"/>
    <property type="match status" value="1"/>
</dbReference>
<dbReference type="CDD" id="cd00075">
    <property type="entry name" value="HATPase"/>
    <property type="match status" value="1"/>
</dbReference>
<dbReference type="InterPro" id="IPR013655">
    <property type="entry name" value="PAS_fold_3"/>
</dbReference>
<dbReference type="NCBIfam" id="TIGR00229">
    <property type="entry name" value="sensory_box"/>
    <property type="match status" value="3"/>
</dbReference>
<dbReference type="AlphaFoldDB" id="A0A7W8YSU1"/>
<dbReference type="Gene3D" id="2.10.70.100">
    <property type="match status" value="1"/>
</dbReference>
<dbReference type="FunFam" id="3.30.565.10:FF:000006">
    <property type="entry name" value="Sensor histidine kinase WalK"/>
    <property type="match status" value="1"/>
</dbReference>
<dbReference type="InterPro" id="IPR001610">
    <property type="entry name" value="PAC"/>
</dbReference>
<evidence type="ECO:0000256" key="4">
    <source>
        <dbReference type="ARBA" id="ARBA00022679"/>
    </source>
</evidence>
<dbReference type="PRINTS" id="PR00344">
    <property type="entry name" value="BCTRLSENSOR"/>
</dbReference>
<dbReference type="InterPro" id="IPR000700">
    <property type="entry name" value="PAS-assoc_C"/>
</dbReference>
<dbReference type="SMART" id="SM00387">
    <property type="entry name" value="HATPase_c"/>
    <property type="match status" value="1"/>
</dbReference>
<dbReference type="InterPro" id="IPR036890">
    <property type="entry name" value="HATPase_C_sf"/>
</dbReference>
<protein>
    <recommendedName>
        <fullName evidence="2">histidine kinase</fullName>
        <ecNumber evidence="2">2.7.13.3</ecNumber>
    </recommendedName>
</protein>
<dbReference type="Pfam" id="PF00512">
    <property type="entry name" value="HisKA"/>
    <property type="match status" value="1"/>
</dbReference>
<dbReference type="InterPro" id="IPR005467">
    <property type="entry name" value="His_kinase_dom"/>
</dbReference>
<accession>A0A7W8YSU1</accession>
<dbReference type="SUPFAM" id="SSF55874">
    <property type="entry name" value="ATPase domain of HSP90 chaperone/DNA topoisomerase II/histidine kinase"/>
    <property type="match status" value="1"/>
</dbReference>
<dbReference type="InterPro" id="IPR052162">
    <property type="entry name" value="Sensor_kinase/Photoreceptor"/>
</dbReference>
<evidence type="ECO:0000313" key="13">
    <source>
        <dbReference type="Proteomes" id="UP000537718"/>
    </source>
</evidence>
<organism evidence="12 13">
    <name type="scientific">Pedobacter cryoconitis</name>
    <dbReference type="NCBI Taxonomy" id="188932"/>
    <lineage>
        <taxon>Bacteria</taxon>
        <taxon>Pseudomonadati</taxon>
        <taxon>Bacteroidota</taxon>
        <taxon>Sphingobacteriia</taxon>
        <taxon>Sphingobacteriales</taxon>
        <taxon>Sphingobacteriaceae</taxon>
        <taxon>Pedobacter</taxon>
    </lineage>
</organism>
<evidence type="ECO:0000256" key="7">
    <source>
        <dbReference type="ARBA" id="ARBA00023136"/>
    </source>
</evidence>
<dbReference type="InterPro" id="IPR036097">
    <property type="entry name" value="HisK_dim/P_sf"/>
</dbReference>
<keyword evidence="5" id="KW-0418">Kinase</keyword>
<dbReference type="EMBL" id="JACHCF010000004">
    <property type="protein sequence ID" value="MBB5620850.1"/>
    <property type="molecule type" value="Genomic_DNA"/>
</dbReference>
<dbReference type="GO" id="GO:0000155">
    <property type="term" value="F:phosphorelay sensor kinase activity"/>
    <property type="evidence" value="ECO:0007669"/>
    <property type="project" value="InterPro"/>
</dbReference>
<comment type="caution">
    <text evidence="12">The sequence shown here is derived from an EMBL/GenBank/DDBJ whole genome shotgun (WGS) entry which is preliminary data.</text>
</comment>
<dbReference type="Pfam" id="PF08447">
    <property type="entry name" value="PAS_3"/>
    <property type="match status" value="2"/>
</dbReference>
<feature type="domain" description="PAS" evidence="10">
    <location>
        <begin position="149"/>
        <end position="220"/>
    </location>
</feature>
<dbReference type="InterPro" id="IPR004358">
    <property type="entry name" value="Sig_transdc_His_kin-like_C"/>
</dbReference>
<keyword evidence="8" id="KW-0175">Coiled coil</keyword>
<evidence type="ECO:0000313" key="12">
    <source>
        <dbReference type="EMBL" id="MBB5620850.1"/>
    </source>
</evidence>
<evidence type="ECO:0000256" key="8">
    <source>
        <dbReference type="SAM" id="Coils"/>
    </source>
</evidence>
<dbReference type="Gene3D" id="3.30.450.20">
    <property type="entry name" value="PAS domain"/>
    <property type="match status" value="4"/>
</dbReference>
<sequence>MTKSLDVPESNTDVIAASEVRLRALLIATSDVIYSMSADWRVMRELDGRGFLKDAKEPTIDWKSNNVHPEDLDKVNTAIDEAIKEKKIFQLEHRVLRVDGTPGWTFSRAVPILDDQDQIIEWFGTASDITERKNTEEALRISRVLSDQQKRVYETITSNTPDLMYVFDLNYRFTYANSALLSMWGKTWDTAIGKKLLENGYEPWHAEMHEREIDQIIKTKQPIRGEVSFPHAILGRRVYDYILTPVLNEQGEVEAVAGTTRDITERKQWEEALATGAEELQAINEEMAATNEELAASNEVLTTTNEKLALVNQELLIAKQKVEEAQAAFRLAVSAANFGTWFIHSVTREFITDARLKELFGYYPEEPLSIEQATAQITEEYRDYASSTLENAIYNNGDYDITYPVIGFHDHKLRWLRAIGNLKVDPSGTFSAFTGVVMDITEQHLAAAEIKHAEENLRMAIDAAGLGTYYINAAERIFVVSAKLKEFFGYFPEDEVTYDAAINQIHPDYRQEVVNSIESAFTKGTRFDMEYPIIGYHDGKTRWVRGIGEVQHREGTNYFTGLIHEITEKKLDEIRKNDFIGMVSHELKTPLTSMKGYIQLLLVKLKKQEDDFFIGALEKANGQVTKMTSMINGFLNLSRLESGKIHIDLKKFDLALLVKEVELEFLATTLGHQLLFEPIESSFVNADREKIGQVIHNLISNAIKYSPSGSSISIACYSANGLANISIKDHGMGIKSDDLPKIFDRYYRVEGNHMFSISGFGIGLYLCSEIINRHEGKIWAESEFGKGSTFGFSLAKVYNQ</sequence>
<dbReference type="EC" id="2.7.13.3" evidence="2"/>